<evidence type="ECO:0000313" key="2">
    <source>
        <dbReference type="WBParaSite" id="RSKR_0000819500.1"/>
    </source>
</evidence>
<sequence>MNHSIIVIFCVSICFITSSLATNDSTSTTTALPNITPIPMESLNPRLKEFRRIDQNKDDRLTFTEYLLGDRSYLEQQSRNYHNLDTNADGTVTREEFITFFKKQDEVRKIQALQADNFFKQFQGPTLLDNGDNQQQGPNNGFNFPNQGLFNLNIPQQNEASTNTPKKVENKGSASSQ</sequence>
<organism evidence="1 2">
    <name type="scientific">Rhabditophanes sp. KR3021</name>
    <dbReference type="NCBI Taxonomy" id="114890"/>
    <lineage>
        <taxon>Eukaryota</taxon>
        <taxon>Metazoa</taxon>
        <taxon>Ecdysozoa</taxon>
        <taxon>Nematoda</taxon>
        <taxon>Chromadorea</taxon>
        <taxon>Rhabditida</taxon>
        <taxon>Tylenchina</taxon>
        <taxon>Panagrolaimomorpha</taxon>
        <taxon>Strongyloidoidea</taxon>
        <taxon>Alloionematidae</taxon>
        <taxon>Rhabditophanes</taxon>
    </lineage>
</organism>
<protein>
    <submittedName>
        <fullName evidence="2">EF-hand domain-containing protein</fullName>
    </submittedName>
</protein>
<accession>A0AC35U7K5</accession>
<dbReference type="Proteomes" id="UP000095286">
    <property type="component" value="Unplaced"/>
</dbReference>
<proteinExistence type="predicted"/>
<reference evidence="2" key="1">
    <citation type="submission" date="2016-11" db="UniProtKB">
        <authorList>
            <consortium name="WormBaseParasite"/>
        </authorList>
    </citation>
    <scope>IDENTIFICATION</scope>
    <source>
        <strain evidence="2">KR3021</strain>
    </source>
</reference>
<name>A0AC35U7K5_9BILA</name>
<evidence type="ECO:0000313" key="1">
    <source>
        <dbReference type="Proteomes" id="UP000095286"/>
    </source>
</evidence>
<dbReference type="WBParaSite" id="RSKR_0000819500.1">
    <property type="protein sequence ID" value="RSKR_0000819500.1"/>
    <property type="gene ID" value="RSKR_0000819500"/>
</dbReference>